<dbReference type="EMBL" id="JH001255">
    <property type="protein sequence ID" value="EGW06370.1"/>
    <property type="molecule type" value="Genomic_DNA"/>
</dbReference>
<accession>G3I4K7</accession>
<dbReference type="AlphaFoldDB" id="G3I4K7"/>
<organism evidence="1 2">
    <name type="scientific">Cricetulus griseus</name>
    <name type="common">Chinese hamster</name>
    <name type="synonym">Cricetulus barabensis griseus</name>
    <dbReference type="NCBI Taxonomy" id="10029"/>
    <lineage>
        <taxon>Eukaryota</taxon>
        <taxon>Metazoa</taxon>
        <taxon>Chordata</taxon>
        <taxon>Craniata</taxon>
        <taxon>Vertebrata</taxon>
        <taxon>Euteleostomi</taxon>
        <taxon>Mammalia</taxon>
        <taxon>Eutheria</taxon>
        <taxon>Euarchontoglires</taxon>
        <taxon>Glires</taxon>
        <taxon>Rodentia</taxon>
        <taxon>Myomorpha</taxon>
        <taxon>Muroidea</taxon>
        <taxon>Cricetidae</taxon>
        <taxon>Cricetinae</taxon>
        <taxon>Cricetulus</taxon>
    </lineage>
</organism>
<proteinExistence type="predicted"/>
<protein>
    <submittedName>
        <fullName evidence="1">Uncharacterized protein</fullName>
    </submittedName>
</protein>
<reference evidence="2" key="1">
    <citation type="journal article" date="2011" name="Nat. Biotechnol.">
        <title>The genomic sequence of the Chinese hamster ovary (CHO)-K1 cell line.</title>
        <authorList>
            <person name="Xu X."/>
            <person name="Nagarajan H."/>
            <person name="Lewis N.E."/>
            <person name="Pan S."/>
            <person name="Cai Z."/>
            <person name="Liu X."/>
            <person name="Chen W."/>
            <person name="Xie M."/>
            <person name="Wang W."/>
            <person name="Hammond S."/>
            <person name="Andersen M.R."/>
            <person name="Neff N."/>
            <person name="Passarelli B."/>
            <person name="Koh W."/>
            <person name="Fan H.C."/>
            <person name="Wang J."/>
            <person name="Gui Y."/>
            <person name="Lee K.H."/>
            <person name="Betenbaugh M.J."/>
            <person name="Quake S.R."/>
            <person name="Famili I."/>
            <person name="Palsson B.O."/>
            <person name="Wang J."/>
        </authorList>
    </citation>
    <scope>NUCLEOTIDE SEQUENCE [LARGE SCALE GENOMIC DNA]</scope>
    <source>
        <strain evidence="2">CHO K1 cell line</strain>
    </source>
</reference>
<evidence type="ECO:0000313" key="1">
    <source>
        <dbReference type="EMBL" id="EGW06370.1"/>
    </source>
</evidence>
<gene>
    <name evidence="1" type="ORF">I79_018389</name>
</gene>
<name>G3I4K7_CRIGR</name>
<sequence>MLRGEVQQAKYQDWPECPICFKFSLPLIFPTTGQCRIVTSPPPHYGSSPSSQP</sequence>
<dbReference type="Proteomes" id="UP000001075">
    <property type="component" value="Unassembled WGS sequence"/>
</dbReference>
<dbReference type="InParanoid" id="G3I4K7"/>
<evidence type="ECO:0000313" key="2">
    <source>
        <dbReference type="Proteomes" id="UP000001075"/>
    </source>
</evidence>